<dbReference type="EMBL" id="LXQA010151252">
    <property type="protein sequence ID" value="MCI26095.1"/>
    <property type="molecule type" value="Genomic_DNA"/>
</dbReference>
<proteinExistence type="predicted"/>
<keyword evidence="2" id="KW-1185">Reference proteome</keyword>
<accession>A0A392QS73</accession>
<dbReference type="AlphaFoldDB" id="A0A392QS73"/>
<reference evidence="1 2" key="1">
    <citation type="journal article" date="2018" name="Front. Plant Sci.">
        <title>Red Clover (Trifolium pratense) and Zigzag Clover (T. medium) - A Picture of Genomic Similarities and Differences.</title>
        <authorList>
            <person name="Dluhosova J."/>
            <person name="Istvanek J."/>
            <person name="Nedelnik J."/>
            <person name="Repkova J."/>
        </authorList>
    </citation>
    <scope>NUCLEOTIDE SEQUENCE [LARGE SCALE GENOMIC DNA]</scope>
    <source>
        <strain evidence="2">cv. 10/8</strain>
        <tissue evidence="1">Leaf</tissue>
    </source>
</reference>
<dbReference type="Proteomes" id="UP000265520">
    <property type="component" value="Unassembled WGS sequence"/>
</dbReference>
<organism evidence="1 2">
    <name type="scientific">Trifolium medium</name>
    <dbReference type="NCBI Taxonomy" id="97028"/>
    <lineage>
        <taxon>Eukaryota</taxon>
        <taxon>Viridiplantae</taxon>
        <taxon>Streptophyta</taxon>
        <taxon>Embryophyta</taxon>
        <taxon>Tracheophyta</taxon>
        <taxon>Spermatophyta</taxon>
        <taxon>Magnoliopsida</taxon>
        <taxon>eudicotyledons</taxon>
        <taxon>Gunneridae</taxon>
        <taxon>Pentapetalae</taxon>
        <taxon>rosids</taxon>
        <taxon>fabids</taxon>
        <taxon>Fabales</taxon>
        <taxon>Fabaceae</taxon>
        <taxon>Papilionoideae</taxon>
        <taxon>50 kb inversion clade</taxon>
        <taxon>NPAAA clade</taxon>
        <taxon>Hologalegina</taxon>
        <taxon>IRL clade</taxon>
        <taxon>Trifolieae</taxon>
        <taxon>Trifolium</taxon>
    </lineage>
</organism>
<evidence type="ECO:0000313" key="1">
    <source>
        <dbReference type="EMBL" id="MCI26095.1"/>
    </source>
</evidence>
<evidence type="ECO:0000313" key="2">
    <source>
        <dbReference type="Proteomes" id="UP000265520"/>
    </source>
</evidence>
<name>A0A392QS73_9FABA</name>
<feature type="non-terminal residue" evidence="1">
    <location>
        <position position="47"/>
    </location>
</feature>
<sequence length="47" mass="5418">MAFDPNCNQCLDITQFNIPSDNFPTPRLFEDNRKSLIRRYAGSVIAQ</sequence>
<comment type="caution">
    <text evidence="1">The sequence shown here is derived from an EMBL/GenBank/DDBJ whole genome shotgun (WGS) entry which is preliminary data.</text>
</comment>
<protein>
    <submittedName>
        <fullName evidence="1">Uncharacterized protein</fullName>
    </submittedName>
</protein>